<dbReference type="Proteomes" id="UP000095281">
    <property type="component" value="Unplaced"/>
</dbReference>
<comment type="similarity">
    <text evidence="2">Belongs to the poly(A) polymerase family.</text>
</comment>
<comment type="subcellular location">
    <subcellularLocation>
        <location evidence="1">Nucleus</location>
    </subcellularLocation>
</comment>
<evidence type="ECO:0000256" key="10">
    <source>
        <dbReference type="SAM" id="Phobius"/>
    </source>
</evidence>
<accession>A0A1I8BFJ3</accession>
<feature type="domain" description="Poly(A) polymerase central" evidence="11">
    <location>
        <begin position="84"/>
        <end position="218"/>
    </location>
</feature>
<dbReference type="AlphaFoldDB" id="A0A1I8BFJ3"/>
<keyword evidence="4" id="KW-0507">mRNA processing</keyword>
<evidence type="ECO:0000256" key="4">
    <source>
        <dbReference type="ARBA" id="ARBA00022664"/>
    </source>
</evidence>
<keyword evidence="12" id="KW-1185">Reference proteome</keyword>
<keyword evidence="8" id="KW-0539">Nucleus</keyword>
<dbReference type="GO" id="GO:0006397">
    <property type="term" value="P:mRNA processing"/>
    <property type="evidence" value="ECO:0007669"/>
    <property type="project" value="UniProtKB-KW"/>
</dbReference>
<dbReference type="EC" id="2.7.7.19" evidence="3"/>
<name>A0A1I8BFJ3_MELHA</name>
<evidence type="ECO:0000256" key="9">
    <source>
        <dbReference type="ARBA" id="ARBA00048830"/>
    </source>
</evidence>
<dbReference type="GO" id="GO:0005634">
    <property type="term" value="C:nucleus"/>
    <property type="evidence" value="ECO:0007669"/>
    <property type="project" value="UniProtKB-SubCell"/>
</dbReference>
<evidence type="ECO:0000313" key="12">
    <source>
        <dbReference type="Proteomes" id="UP000095281"/>
    </source>
</evidence>
<protein>
    <recommendedName>
        <fullName evidence="3">polynucleotide adenylyltransferase</fullName>
        <ecNumber evidence="3">2.7.7.19</ecNumber>
    </recommendedName>
</protein>
<feature type="transmembrane region" description="Helical" evidence="10">
    <location>
        <begin position="104"/>
        <end position="125"/>
    </location>
</feature>
<dbReference type="WBParaSite" id="MhA1_Contig2174.frz3.gene5">
    <property type="protein sequence ID" value="MhA1_Contig2174.frz3.gene5"/>
    <property type="gene ID" value="MhA1_Contig2174.frz3.gene5"/>
</dbReference>
<keyword evidence="5" id="KW-0808">Transferase</keyword>
<evidence type="ECO:0000259" key="11">
    <source>
        <dbReference type="Pfam" id="PF04928"/>
    </source>
</evidence>
<dbReference type="Gene3D" id="1.10.1410.10">
    <property type="match status" value="1"/>
</dbReference>
<evidence type="ECO:0000256" key="6">
    <source>
        <dbReference type="ARBA" id="ARBA00022741"/>
    </source>
</evidence>
<evidence type="ECO:0000256" key="2">
    <source>
        <dbReference type="ARBA" id="ARBA00010912"/>
    </source>
</evidence>
<dbReference type="SUPFAM" id="SSF81631">
    <property type="entry name" value="PAP/OAS1 substrate-binding domain"/>
    <property type="match status" value="1"/>
</dbReference>
<dbReference type="GO" id="GO:1990817">
    <property type="term" value="F:poly(A) RNA polymerase activity"/>
    <property type="evidence" value="ECO:0007669"/>
    <property type="project" value="UniProtKB-EC"/>
</dbReference>
<organism evidence="12 13">
    <name type="scientific">Meloidogyne hapla</name>
    <name type="common">Root-knot nematode worm</name>
    <dbReference type="NCBI Taxonomy" id="6305"/>
    <lineage>
        <taxon>Eukaryota</taxon>
        <taxon>Metazoa</taxon>
        <taxon>Ecdysozoa</taxon>
        <taxon>Nematoda</taxon>
        <taxon>Chromadorea</taxon>
        <taxon>Rhabditida</taxon>
        <taxon>Tylenchina</taxon>
        <taxon>Tylenchomorpha</taxon>
        <taxon>Tylenchoidea</taxon>
        <taxon>Meloidogynidae</taxon>
        <taxon>Meloidogyninae</taxon>
        <taxon>Meloidogyne</taxon>
    </lineage>
</organism>
<keyword evidence="7" id="KW-0067">ATP-binding</keyword>
<proteinExistence type="inferred from homology"/>
<keyword evidence="10" id="KW-1133">Transmembrane helix</keyword>
<evidence type="ECO:0000256" key="3">
    <source>
        <dbReference type="ARBA" id="ARBA00012388"/>
    </source>
</evidence>
<dbReference type="Pfam" id="PF04928">
    <property type="entry name" value="PAP_central"/>
    <property type="match status" value="1"/>
</dbReference>
<keyword evidence="10" id="KW-0472">Membrane</keyword>
<dbReference type="GO" id="GO:0005524">
    <property type="term" value="F:ATP binding"/>
    <property type="evidence" value="ECO:0007669"/>
    <property type="project" value="UniProtKB-KW"/>
</dbReference>
<keyword evidence="10" id="KW-0812">Transmembrane</keyword>
<sequence>MEGNEMDIMVAQIPVSSIPSELNLTENKNREIVKGNIFILNGLINRMANLNDSQHFQSIIILTGYRMAYRTKFFLINSDREGIFTNLLRVVKQWAIARQIYSNVFGYLSGTILLIMSAKICLIYPNANLIFLLRQFFLIYSIWPWPIPLILDSFETSDFLHSKDIKESWNLKNLLPSENRDGDRMPVITSLFPNQNSSYNVNNHTLNIIKMEMNRGNYWVFCVLSVILAYKILIDEMDKNTSENLDENNLIFKQLDYKNQFCHFLLLECTSFKEFNNENQRKFSSSSPPNCGQLKTRVRNFLYRWVERTVIQTKIKQNIILKERLNNYHALSGFTRKRRLNDKNFQILRVIWLVGLDFKEDSCSSCPNYIDEFVSTLNYHLGKINKYELINSLYAIYSNNSELENK</sequence>
<comment type="catalytic activity">
    <reaction evidence="9">
        <text>RNA(n) + ATP = RNA(n)-3'-adenine ribonucleotide + diphosphate</text>
        <dbReference type="Rhea" id="RHEA:11332"/>
        <dbReference type="Rhea" id="RHEA-COMP:14527"/>
        <dbReference type="Rhea" id="RHEA-COMP:17347"/>
        <dbReference type="ChEBI" id="CHEBI:30616"/>
        <dbReference type="ChEBI" id="CHEBI:33019"/>
        <dbReference type="ChEBI" id="CHEBI:140395"/>
        <dbReference type="ChEBI" id="CHEBI:173115"/>
        <dbReference type="EC" id="2.7.7.19"/>
    </reaction>
</comment>
<evidence type="ECO:0000256" key="7">
    <source>
        <dbReference type="ARBA" id="ARBA00022840"/>
    </source>
</evidence>
<keyword evidence="6" id="KW-0547">Nucleotide-binding</keyword>
<reference evidence="13" key="1">
    <citation type="submission" date="2016-11" db="UniProtKB">
        <authorList>
            <consortium name="WormBaseParasite"/>
        </authorList>
    </citation>
    <scope>IDENTIFICATION</scope>
</reference>
<evidence type="ECO:0000313" key="13">
    <source>
        <dbReference type="WBParaSite" id="MhA1_Contig2174.frz3.gene5"/>
    </source>
</evidence>
<dbReference type="PANTHER" id="PTHR10682:SF10">
    <property type="entry name" value="POLYNUCLEOTIDE ADENYLYLTRANSFERASE"/>
    <property type="match status" value="1"/>
</dbReference>
<evidence type="ECO:0000256" key="8">
    <source>
        <dbReference type="ARBA" id="ARBA00023242"/>
    </source>
</evidence>
<dbReference type="InterPro" id="IPR007012">
    <property type="entry name" value="PolA_pol_cen_dom"/>
</dbReference>
<evidence type="ECO:0000256" key="5">
    <source>
        <dbReference type="ARBA" id="ARBA00022679"/>
    </source>
</evidence>
<dbReference type="PANTHER" id="PTHR10682">
    <property type="entry name" value="POLY A POLYMERASE"/>
    <property type="match status" value="1"/>
</dbReference>
<evidence type="ECO:0000256" key="1">
    <source>
        <dbReference type="ARBA" id="ARBA00004123"/>
    </source>
</evidence>